<proteinExistence type="predicted"/>
<gene>
    <name evidence="2" type="ORF">D3227_05580</name>
</gene>
<dbReference type="AlphaFoldDB" id="A0A3A5KX04"/>
<feature type="region of interest" description="Disordered" evidence="1">
    <location>
        <begin position="1"/>
        <end position="36"/>
    </location>
</feature>
<evidence type="ECO:0000313" key="3">
    <source>
        <dbReference type="Proteomes" id="UP000272706"/>
    </source>
</evidence>
<accession>A0A3A5KX04</accession>
<evidence type="ECO:0000256" key="1">
    <source>
        <dbReference type="SAM" id="MobiDB-lite"/>
    </source>
</evidence>
<sequence length="67" mass="7358">MNAAVGRLRCAPATGDEPDNRPGHDNRRGPDNRHGIVMHYGGSPLAVPLIRGWLQKLYPAKRATNED</sequence>
<evidence type="ECO:0000313" key="2">
    <source>
        <dbReference type="EMBL" id="RJT41277.1"/>
    </source>
</evidence>
<organism evidence="2 3">
    <name type="scientific">Mesorhizobium waimense</name>
    <dbReference type="NCBI Taxonomy" id="1300307"/>
    <lineage>
        <taxon>Bacteria</taxon>
        <taxon>Pseudomonadati</taxon>
        <taxon>Pseudomonadota</taxon>
        <taxon>Alphaproteobacteria</taxon>
        <taxon>Hyphomicrobiales</taxon>
        <taxon>Phyllobacteriaceae</taxon>
        <taxon>Mesorhizobium</taxon>
    </lineage>
</organism>
<protein>
    <submittedName>
        <fullName evidence="2">Uncharacterized protein</fullName>
    </submittedName>
</protein>
<dbReference type="EMBL" id="QZWZ01000003">
    <property type="protein sequence ID" value="RJT41277.1"/>
    <property type="molecule type" value="Genomic_DNA"/>
</dbReference>
<keyword evidence="3" id="KW-1185">Reference proteome</keyword>
<comment type="caution">
    <text evidence="2">The sequence shown here is derived from an EMBL/GenBank/DDBJ whole genome shotgun (WGS) entry which is preliminary data.</text>
</comment>
<reference evidence="2 3" key="1">
    <citation type="submission" date="2018-09" db="EMBL/GenBank/DDBJ databases">
        <title>Mesorhizobium carmichaelinearum sp. nov. isolated from Carmichaelinea spp. root nodules in New Zealand.</title>
        <authorList>
            <person name="De Meyer S.E."/>
        </authorList>
    </citation>
    <scope>NUCLEOTIDE SEQUENCE [LARGE SCALE GENOMIC DNA]</scope>
    <source>
        <strain evidence="2 3">ICMP19557</strain>
    </source>
</reference>
<feature type="compositionally biased region" description="Basic and acidic residues" evidence="1">
    <location>
        <begin position="18"/>
        <end position="34"/>
    </location>
</feature>
<name>A0A3A5KX04_9HYPH</name>
<dbReference type="Proteomes" id="UP000272706">
    <property type="component" value="Unassembled WGS sequence"/>
</dbReference>